<feature type="region of interest" description="Disordered" evidence="1">
    <location>
        <begin position="191"/>
        <end position="227"/>
    </location>
</feature>
<feature type="region of interest" description="Disordered" evidence="1">
    <location>
        <begin position="1"/>
        <end position="52"/>
    </location>
</feature>
<evidence type="ECO:0000313" key="2">
    <source>
        <dbReference type="EMBL" id="PVD31467.1"/>
    </source>
</evidence>
<name>A0A2T7PDH2_POMCA</name>
<organism evidence="2 3">
    <name type="scientific">Pomacea canaliculata</name>
    <name type="common">Golden apple snail</name>
    <dbReference type="NCBI Taxonomy" id="400727"/>
    <lineage>
        <taxon>Eukaryota</taxon>
        <taxon>Metazoa</taxon>
        <taxon>Spiralia</taxon>
        <taxon>Lophotrochozoa</taxon>
        <taxon>Mollusca</taxon>
        <taxon>Gastropoda</taxon>
        <taxon>Caenogastropoda</taxon>
        <taxon>Architaenioglossa</taxon>
        <taxon>Ampullarioidea</taxon>
        <taxon>Ampullariidae</taxon>
        <taxon>Pomacea</taxon>
    </lineage>
</organism>
<feature type="region of interest" description="Disordered" evidence="1">
    <location>
        <begin position="861"/>
        <end position="982"/>
    </location>
</feature>
<gene>
    <name evidence="2" type="ORF">C0Q70_06879</name>
</gene>
<feature type="compositionally biased region" description="Basic and acidic residues" evidence="1">
    <location>
        <begin position="373"/>
        <end position="384"/>
    </location>
</feature>
<feature type="region of interest" description="Disordered" evidence="1">
    <location>
        <begin position="341"/>
        <end position="421"/>
    </location>
</feature>
<dbReference type="Proteomes" id="UP000245119">
    <property type="component" value="Linkage Group LG4"/>
</dbReference>
<feature type="compositionally biased region" description="Basic and acidic residues" evidence="1">
    <location>
        <begin position="833"/>
        <end position="847"/>
    </location>
</feature>
<feature type="compositionally biased region" description="Low complexity" evidence="1">
    <location>
        <begin position="84"/>
        <end position="105"/>
    </location>
</feature>
<dbReference type="STRING" id="400727.A0A2T7PDH2"/>
<feature type="region of interest" description="Disordered" evidence="1">
    <location>
        <begin position="78"/>
        <end position="120"/>
    </location>
</feature>
<feature type="region of interest" description="Disordered" evidence="1">
    <location>
        <begin position="268"/>
        <end position="328"/>
    </location>
</feature>
<dbReference type="AlphaFoldDB" id="A0A2T7PDH2"/>
<protein>
    <submittedName>
        <fullName evidence="2">Uncharacterized protein</fullName>
    </submittedName>
</protein>
<comment type="caution">
    <text evidence="2">The sequence shown here is derived from an EMBL/GenBank/DDBJ whole genome shotgun (WGS) entry which is preliminary data.</text>
</comment>
<keyword evidence="3" id="KW-1185">Reference proteome</keyword>
<evidence type="ECO:0000256" key="1">
    <source>
        <dbReference type="SAM" id="MobiDB-lite"/>
    </source>
</evidence>
<feature type="region of interest" description="Disordered" evidence="1">
    <location>
        <begin position="820"/>
        <end position="847"/>
    </location>
</feature>
<proteinExistence type="predicted"/>
<feature type="compositionally biased region" description="Low complexity" evidence="1">
    <location>
        <begin position="22"/>
        <end position="41"/>
    </location>
</feature>
<feature type="compositionally biased region" description="Polar residues" evidence="1">
    <location>
        <begin position="191"/>
        <end position="202"/>
    </location>
</feature>
<evidence type="ECO:0000313" key="3">
    <source>
        <dbReference type="Proteomes" id="UP000245119"/>
    </source>
</evidence>
<feature type="compositionally biased region" description="Basic and acidic residues" evidence="1">
    <location>
        <begin position="290"/>
        <end position="304"/>
    </location>
</feature>
<feature type="compositionally biased region" description="Polar residues" evidence="1">
    <location>
        <begin position="210"/>
        <end position="219"/>
    </location>
</feature>
<accession>A0A2T7PDH2</accession>
<sequence>MVESDELPTILPPKRRRNQGNKTTSSPSAATSASKSGKARAVMQDPVLDPHGSSAERIMREFPRHNWLEHKILHRTTTTYTLPSSGNGSSCSSGRSSPGRVSVTGSRHKTSHVGGRGVGDASAEYDEVNAHELGTRLSSADDHLLQQESRLNLALKFSPDLTPFTTSPSPAQKTLDLPEGFIVHIADKINSEQGPSRHSSTPHPDAQETAGHNLQQRQPSVVSEESACSVARRPELLLQQTRQDVMPCAMMARSKSSDALLRSAGDSSSALRQAVKRRRCSAADVGSAEATDRNELSRGWKEMRTSPGEAASMAPHLVDSSGGDMARRRDNKDHIAHSVKALAASEKPDPAGLADTLQRPKDVERASLTSPAELERERLPHDKQAPPSGCAEDPGCTKDVEDSSLPKAEYSRVQPPSGDNALPLDLCVKKSEMLGSNIRPKGNLPVQLVLPQVQPKSTALSGNMTTVYESETQGDIIVSTKQALKVLSDSIADASAGVTMTGGEVTSVLSFSSSRQATASTPTPAYTSTRAMPFSSDLGSLGRPGAECPPQGEPPPEAVPGMMPAGVDEAGMEPWRLSEDRGSFAGARGGGTISRDYMRQSLTMATPMNRHNAEPLALSVDRPDVEPFSSKVELAYPVNLTSVSRVSMENGAGMQGDSGAVCASERDLDREFEKTLHEFRELEMLAARKEQEREQVLAMRKRKAEMLVLMEMKRRRSLGNVAGFPVSSTSPISVTDLPHDSSLLLDTTPVSEDAVGVDDRKLYTDLGSLGRDKAGLEPFPHVGVALGLSRLGHENPESGGAAPLDRQGEYKVEGFHRVLADSSLTPAGPSAAGKDREPSMTDQEKRSVVQMINQAVASRKLRAHDPNNHLAPGSLSAASAVTSPYARRDTPLEEPPSPRARSVLLGLPKAAHSQRPFQPAGSLIVVATQQNDGPSEADGGKPVAATRSPSPSTAHARASSRSEFQHLPGHDLNSRTNAPNRL</sequence>
<reference evidence="2 3" key="1">
    <citation type="submission" date="2018-04" db="EMBL/GenBank/DDBJ databases">
        <title>The genome of golden apple snail Pomacea canaliculata provides insight into stress tolerance and invasive adaptation.</title>
        <authorList>
            <person name="Liu C."/>
            <person name="Liu B."/>
            <person name="Ren Y."/>
            <person name="Zhang Y."/>
            <person name="Wang H."/>
            <person name="Li S."/>
            <person name="Jiang F."/>
            <person name="Yin L."/>
            <person name="Zhang G."/>
            <person name="Qian W."/>
            <person name="Fan W."/>
        </authorList>
    </citation>
    <scope>NUCLEOTIDE SEQUENCE [LARGE SCALE GENOMIC DNA]</scope>
    <source>
        <strain evidence="2">SZHN2017</strain>
        <tissue evidence="2">Muscle</tissue>
    </source>
</reference>
<dbReference type="EMBL" id="PZQS01000004">
    <property type="protein sequence ID" value="PVD31467.1"/>
    <property type="molecule type" value="Genomic_DNA"/>
</dbReference>
<dbReference type="OrthoDB" id="432970at2759"/>